<gene>
    <name evidence="6" type="ORF">ABID16_003086</name>
</gene>
<comment type="similarity">
    <text evidence="1">Belongs to the 'phage' integrase family.</text>
</comment>
<evidence type="ECO:0000313" key="6">
    <source>
        <dbReference type="EMBL" id="MET3614749.1"/>
    </source>
</evidence>
<evidence type="ECO:0000256" key="2">
    <source>
        <dbReference type="ARBA" id="ARBA00022908"/>
    </source>
</evidence>
<dbReference type="SUPFAM" id="SSF56349">
    <property type="entry name" value="DNA breaking-rejoining enzymes"/>
    <property type="match status" value="1"/>
</dbReference>
<evidence type="ECO:0000256" key="1">
    <source>
        <dbReference type="ARBA" id="ARBA00008857"/>
    </source>
</evidence>
<dbReference type="PROSITE" id="PS51898">
    <property type="entry name" value="TYR_RECOMBINASE"/>
    <property type="match status" value="1"/>
</dbReference>
<accession>A0ABV2J4G0</accession>
<comment type="caution">
    <text evidence="6">The sequence shown here is derived from an EMBL/GenBank/DDBJ whole genome shotgun (WGS) entry which is preliminary data.</text>
</comment>
<reference evidence="6 7" key="1">
    <citation type="submission" date="2024-06" db="EMBL/GenBank/DDBJ databases">
        <title>Genomic Encyclopedia of Type Strains, Phase IV (KMG-IV): sequencing the most valuable type-strain genomes for metagenomic binning, comparative biology and taxonomic classification.</title>
        <authorList>
            <person name="Goeker M."/>
        </authorList>
    </citation>
    <scope>NUCLEOTIDE SEQUENCE [LARGE SCALE GENOMIC DNA]</scope>
    <source>
        <strain evidence="6 7">DSM 29780</strain>
    </source>
</reference>
<evidence type="ECO:0000259" key="5">
    <source>
        <dbReference type="PROSITE" id="PS51898"/>
    </source>
</evidence>
<keyword evidence="2" id="KW-0229">DNA integration</keyword>
<evidence type="ECO:0000256" key="3">
    <source>
        <dbReference type="ARBA" id="ARBA00023125"/>
    </source>
</evidence>
<evidence type="ECO:0000313" key="7">
    <source>
        <dbReference type="Proteomes" id="UP001549047"/>
    </source>
</evidence>
<dbReference type="InterPro" id="IPR011010">
    <property type="entry name" value="DNA_brk_join_enz"/>
</dbReference>
<dbReference type="RefSeq" id="WP_354557223.1">
    <property type="nucleotide sequence ID" value="NZ_JBEPMB010000004.1"/>
</dbReference>
<dbReference type="InterPro" id="IPR002104">
    <property type="entry name" value="Integrase_catalytic"/>
</dbReference>
<proteinExistence type="inferred from homology"/>
<dbReference type="Gene3D" id="1.10.443.10">
    <property type="entry name" value="Intergrase catalytic core"/>
    <property type="match status" value="1"/>
</dbReference>
<dbReference type="PANTHER" id="PTHR30349:SF41">
    <property type="entry name" value="INTEGRASE_RECOMBINASE PROTEIN MJ0367-RELATED"/>
    <property type="match status" value="1"/>
</dbReference>
<dbReference type="Proteomes" id="UP001549047">
    <property type="component" value="Unassembled WGS sequence"/>
</dbReference>
<dbReference type="CDD" id="cd01184">
    <property type="entry name" value="INT_C_like_1"/>
    <property type="match status" value="1"/>
</dbReference>
<feature type="domain" description="Tyr recombinase" evidence="5">
    <location>
        <begin position="354"/>
        <end position="576"/>
    </location>
</feature>
<dbReference type="PANTHER" id="PTHR30349">
    <property type="entry name" value="PHAGE INTEGRASE-RELATED"/>
    <property type="match status" value="1"/>
</dbReference>
<keyword evidence="7" id="KW-1185">Reference proteome</keyword>
<protein>
    <submittedName>
        <fullName evidence="6">Integrase</fullName>
    </submittedName>
</protein>
<dbReference type="EMBL" id="JBEPMB010000004">
    <property type="protein sequence ID" value="MET3614749.1"/>
    <property type="molecule type" value="Genomic_DNA"/>
</dbReference>
<organism evidence="6 7">
    <name type="scientific">Rhizobium aquaticum</name>
    <dbReference type="NCBI Taxonomy" id="1549636"/>
    <lineage>
        <taxon>Bacteria</taxon>
        <taxon>Pseudomonadati</taxon>
        <taxon>Pseudomonadota</taxon>
        <taxon>Alphaproteobacteria</taxon>
        <taxon>Hyphomicrobiales</taxon>
        <taxon>Rhizobiaceae</taxon>
        <taxon>Rhizobium/Agrobacterium group</taxon>
        <taxon>Rhizobium</taxon>
    </lineage>
</organism>
<dbReference type="InterPro" id="IPR050090">
    <property type="entry name" value="Tyrosine_recombinase_XerCD"/>
</dbReference>
<evidence type="ECO:0000256" key="4">
    <source>
        <dbReference type="ARBA" id="ARBA00023172"/>
    </source>
</evidence>
<keyword evidence="4" id="KW-0233">DNA recombination</keyword>
<sequence>MPSYLTRREGRYVLQIRNSKLLFRLLGTQLFRLSLRTSDYRVARTRLLECLHWYDRMNNVGRNTQFDPSEFDAAEVLTLLETVRTITEQATDYLDEHWPVSEDRLVARESFVDYSTKALKKASEISQFLIEAEPVHKLLSQLRERNAELKAFHHTLTLKDEYARGSKEVLQTIFTNRDVNAIAIASIQQPAPASSSSVAVTVFPNSAAPSEGGSNSPKRFSECLEEYREFHVGQGLKKDSLAVIVLIVQFIIDEFNDPLVADFDEARCLKLDEMLVDIPDRQNIPKNHAASLSKRYQYARTHGWEGLKRLTEARLRNGYHNALSKFFGWMKDKGVYPHEKPMFNQISEENLVSLPRDSFSADEVVEILSMPLFTGCAGGGRIWKPGDYLVQNHLYWAYILLFLTGLRPGELGQLECDDFRERDGIWYLHLQSFDPTKGRVAIKDLRRFKTKSSERIVPLHPLILDLGLLDRIDELRAVNCPFVFPEWEPYPKPDGELRWGQPITKSWQYLKSKTSITRKDVTVYSTRHWFADLVDDTDLTHRARKRLMGHSAKEETSVRYGSKTRLTNRDLKEITDIQSPTIEAMSEILLQAKERAGCGELERPKPWTYRTSWSDYYKMKIDGVG</sequence>
<dbReference type="InterPro" id="IPR013762">
    <property type="entry name" value="Integrase-like_cat_sf"/>
</dbReference>
<name>A0ABV2J4G0_9HYPH</name>
<keyword evidence="3" id="KW-0238">DNA-binding</keyword>